<evidence type="ECO:0000259" key="3">
    <source>
        <dbReference type="PROSITE" id="PS50217"/>
    </source>
</evidence>
<gene>
    <name evidence="4" type="ORF">GFSPODELE1_LOCUS1104</name>
</gene>
<dbReference type="Gene3D" id="1.20.5.170">
    <property type="match status" value="1"/>
</dbReference>
<dbReference type="CDD" id="cd14705">
    <property type="entry name" value="bZIP_Zip1"/>
    <property type="match status" value="1"/>
</dbReference>
<name>A0ABP1CKN1_9APHY</name>
<evidence type="ECO:0000313" key="5">
    <source>
        <dbReference type="Proteomes" id="UP001497453"/>
    </source>
</evidence>
<feature type="compositionally biased region" description="Low complexity" evidence="2">
    <location>
        <begin position="296"/>
        <end position="316"/>
    </location>
</feature>
<feature type="compositionally biased region" description="Basic and acidic residues" evidence="2">
    <location>
        <begin position="337"/>
        <end position="347"/>
    </location>
</feature>
<protein>
    <recommendedName>
        <fullName evidence="3">BZIP domain-containing protein</fullName>
    </recommendedName>
</protein>
<feature type="compositionally biased region" description="Pro residues" evidence="2">
    <location>
        <begin position="85"/>
        <end position="99"/>
    </location>
</feature>
<dbReference type="InterPro" id="IPR046347">
    <property type="entry name" value="bZIP_sf"/>
</dbReference>
<accession>A0ABP1CKN1</accession>
<feature type="region of interest" description="Disordered" evidence="2">
    <location>
        <begin position="287"/>
        <end position="347"/>
    </location>
</feature>
<feature type="compositionally biased region" description="Low complexity" evidence="2">
    <location>
        <begin position="197"/>
        <end position="209"/>
    </location>
</feature>
<feature type="region of interest" description="Disordered" evidence="2">
    <location>
        <begin position="1"/>
        <end position="105"/>
    </location>
</feature>
<sequence length="347" mass="37772">MEHRPNIPGSQLPGGSNIPRRRSHSQPGPPPAAAGPSYRAADPFDFSYLSPLPAQDSEFPYDEDLFRTFMSMSNEQQEHHQQPLGFPPYPPPPAPPMPEQLPNQAGVNPLVTQAFLAWLQYVHLQNQLAQNQPQSQQQQQQQHVPQQPPQHQQPIQFPFSLQTQGNIAPPHPPPDVYQTAPRPTPQAGPSGPSRTRAVSVSAASSPASPEGVELTEAEQIVIAEDKRRRNTAASARFRVKKKQWTLNLERSISDLSGRVEELEREAAELRRENGWLKEIVMLKSKRFGGTAPELDPTSSQPGSGSGPSSTEGSSTSVDKGAENEKEGGPADGSNTSGKDKGKGRALP</sequence>
<feature type="coiled-coil region" evidence="1">
    <location>
        <begin position="245"/>
        <end position="279"/>
    </location>
</feature>
<dbReference type="PROSITE" id="PS00036">
    <property type="entry name" value="BZIP_BASIC"/>
    <property type="match status" value="1"/>
</dbReference>
<evidence type="ECO:0000256" key="2">
    <source>
        <dbReference type="SAM" id="MobiDB-lite"/>
    </source>
</evidence>
<dbReference type="PROSITE" id="PS50217">
    <property type="entry name" value="BZIP"/>
    <property type="match status" value="1"/>
</dbReference>
<feature type="compositionally biased region" description="Low complexity" evidence="2">
    <location>
        <begin position="130"/>
        <end position="158"/>
    </location>
</feature>
<proteinExistence type="predicted"/>
<reference evidence="5" key="1">
    <citation type="submission" date="2024-04" db="EMBL/GenBank/DDBJ databases">
        <authorList>
            <person name="Shaw F."/>
            <person name="Minotto A."/>
        </authorList>
    </citation>
    <scope>NUCLEOTIDE SEQUENCE [LARGE SCALE GENOMIC DNA]</scope>
</reference>
<organism evidence="4 5">
    <name type="scientific">Somion occarium</name>
    <dbReference type="NCBI Taxonomy" id="3059160"/>
    <lineage>
        <taxon>Eukaryota</taxon>
        <taxon>Fungi</taxon>
        <taxon>Dikarya</taxon>
        <taxon>Basidiomycota</taxon>
        <taxon>Agaricomycotina</taxon>
        <taxon>Agaricomycetes</taxon>
        <taxon>Polyporales</taxon>
        <taxon>Cerrenaceae</taxon>
        <taxon>Somion</taxon>
    </lineage>
</organism>
<evidence type="ECO:0000313" key="4">
    <source>
        <dbReference type="EMBL" id="CAL1696235.1"/>
    </source>
</evidence>
<dbReference type="Pfam" id="PF07716">
    <property type="entry name" value="bZIP_2"/>
    <property type="match status" value="1"/>
</dbReference>
<keyword evidence="5" id="KW-1185">Reference proteome</keyword>
<dbReference type="EMBL" id="OZ037944">
    <property type="protein sequence ID" value="CAL1696235.1"/>
    <property type="molecule type" value="Genomic_DNA"/>
</dbReference>
<feature type="domain" description="BZIP" evidence="3">
    <location>
        <begin position="224"/>
        <end position="278"/>
    </location>
</feature>
<dbReference type="SUPFAM" id="SSF57959">
    <property type="entry name" value="Leucine zipper domain"/>
    <property type="match status" value="1"/>
</dbReference>
<dbReference type="Proteomes" id="UP001497453">
    <property type="component" value="Chromosome 1"/>
</dbReference>
<keyword evidence="1" id="KW-0175">Coiled coil</keyword>
<dbReference type="InterPro" id="IPR004827">
    <property type="entry name" value="bZIP"/>
</dbReference>
<dbReference type="SMART" id="SM00338">
    <property type="entry name" value="BRLZ"/>
    <property type="match status" value="1"/>
</dbReference>
<feature type="region of interest" description="Disordered" evidence="2">
    <location>
        <begin position="130"/>
        <end position="213"/>
    </location>
</feature>
<feature type="compositionally biased region" description="Basic and acidic residues" evidence="2">
    <location>
        <begin position="319"/>
        <end position="328"/>
    </location>
</feature>
<evidence type="ECO:0000256" key="1">
    <source>
        <dbReference type="SAM" id="Coils"/>
    </source>
</evidence>